<feature type="compositionally biased region" description="Acidic residues" evidence="1">
    <location>
        <begin position="691"/>
        <end position="705"/>
    </location>
</feature>
<feature type="region of interest" description="Disordered" evidence="1">
    <location>
        <begin position="129"/>
        <end position="152"/>
    </location>
</feature>
<accession>A0A0D1CH09</accession>
<feature type="compositionally biased region" description="Basic and acidic residues" evidence="1">
    <location>
        <begin position="645"/>
        <end position="663"/>
    </location>
</feature>
<evidence type="ECO:0000313" key="2">
    <source>
        <dbReference type="EMBL" id="KIS66263.1"/>
    </source>
</evidence>
<feature type="region of interest" description="Disordered" evidence="1">
    <location>
        <begin position="438"/>
        <end position="481"/>
    </location>
</feature>
<dbReference type="GeneID" id="23565200"/>
<feature type="region of interest" description="Disordered" evidence="1">
    <location>
        <begin position="608"/>
        <end position="705"/>
    </location>
</feature>
<evidence type="ECO:0000256" key="1">
    <source>
        <dbReference type="SAM" id="MobiDB-lite"/>
    </source>
</evidence>
<proteinExistence type="predicted"/>
<keyword evidence="3" id="KW-1185">Reference proteome</keyword>
<dbReference type="AlphaFoldDB" id="A0A0D1CH09"/>
<evidence type="ECO:0000313" key="3">
    <source>
        <dbReference type="Proteomes" id="UP000000561"/>
    </source>
</evidence>
<dbReference type="InParanoid" id="A0A0D1CH09"/>
<gene>
    <name evidence="2" type="ORF">UMAG_05263</name>
</gene>
<protein>
    <recommendedName>
        <fullName evidence="4">TFIIB-type domain-containing protein</fullName>
    </recommendedName>
</protein>
<organism evidence="2 3">
    <name type="scientific">Mycosarcoma maydis</name>
    <name type="common">Corn smut fungus</name>
    <name type="synonym">Ustilago maydis</name>
    <dbReference type="NCBI Taxonomy" id="5270"/>
    <lineage>
        <taxon>Eukaryota</taxon>
        <taxon>Fungi</taxon>
        <taxon>Dikarya</taxon>
        <taxon>Basidiomycota</taxon>
        <taxon>Ustilaginomycotina</taxon>
        <taxon>Ustilaginomycetes</taxon>
        <taxon>Ustilaginales</taxon>
        <taxon>Ustilaginaceae</taxon>
        <taxon>Mycosarcoma</taxon>
    </lineage>
</organism>
<dbReference type="eggNOG" id="ENOG502SATI">
    <property type="taxonomic scope" value="Eukaryota"/>
</dbReference>
<dbReference type="STRING" id="237631.A0A0D1CH09"/>
<dbReference type="OrthoDB" id="2546157at2759"/>
<feature type="compositionally biased region" description="Polar residues" evidence="1">
    <location>
        <begin position="438"/>
        <end position="453"/>
    </location>
</feature>
<evidence type="ECO:0008006" key="4">
    <source>
        <dbReference type="Google" id="ProtNLM"/>
    </source>
</evidence>
<dbReference type="KEGG" id="uma:UMAG_05263"/>
<feature type="compositionally biased region" description="Basic and acidic residues" evidence="1">
    <location>
        <begin position="615"/>
        <end position="628"/>
    </location>
</feature>
<dbReference type="EMBL" id="CM003158">
    <property type="protein sequence ID" value="KIS66263.1"/>
    <property type="molecule type" value="Genomic_DNA"/>
</dbReference>
<dbReference type="OMA" id="WREAPAT"/>
<dbReference type="RefSeq" id="XP_011391985.1">
    <property type="nucleotide sequence ID" value="XM_011393683.1"/>
</dbReference>
<name>A0A0D1CH09_MYCMD</name>
<dbReference type="Proteomes" id="UP000000561">
    <property type="component" value="Chromosome 19"/>
</dbReference>
<reference evidence="2 3" key="1">
    <citation type="journal article" date="2006" name="Nature">
        <title>Insights from the genome of the biotrophic fungal plant pathogen Ustilago maydis.</title>
        <authorList>
            <person name="Kamper J."/>
            <person name="Kahmann R."/>
            <person name="Bolker M."/>
            <person name="Ma L.J."/>
            <person name="Brefort T."/>
            <person name="Saville B.J."/>
            <person name="Banuett F."/>
            <person name="Kronstad J.W."/>
            <person name="Gold S.E."/>
            <person name="Muller O."/>
            <person name="Perlin M.H."/>
            <person name="Wosten H.A."/>
            <person name="de Vries R."/>
            <person name="Ruiz-Herrera J."/>
            <person name="Reynaga-Pena C.G."/>
            <person name="Snetselaar K."/>
            <person name="McCann M."/>
            <person name="Perez-Martin J."/>
            <person name="Feldbrugge M."/>
            <person name="Basse C.W."/>
            <person name="Steinberg G."/>
            <person name="Ibeas J.I."/>
            <person name="Holloman W."/>
            <person name="Guzman P."/>
            <person name="Farman M."/>
            <person name="Stajich J.E."/>
            <person name="Sentandreu R."/>
            <person name="Gonzalez-Prieto J.M."/>
            <person name="Kennell J.C."/>
            <person name="Molina L."/>
            <person name="Schirawski J."/>
            <person name="Mendoza-Mendoza A."/>
            <person name="Greilinger D."/>
            <person name="Munch K."/>
            <person name="Rossel N."/>
            <person name="Scherer M."/>
            <person name="Vranes M."/>
            <person name="Ladendorf O."/>
            <person name="Vincon V."/>
            <person name="Fuchs U."/>
            <person name="Sandrock B."/>
            <person name="Meng S."/>
            <person name="Ho E.C."/>
            <person name="Cahill M.J."/>
            <person name="Boyce K.J."/>
            <person name="Klose J."/>
            <person name="Klosterman S.J."/>
            <person name="Deelstra H.J."/>
            <person name="Ortiz-Castellanos L."/>
            <person name="Li W."/>
            <person name="Sanchez-Alonso P."/>
            <person name="Schreier P.H."/>
            <person name="Hauser-Hahn I."/>
            <person name="Vaupel M."/>
            <person name="Koopmann E."/>
            <person name="Friedrich G."/>
            <person name="Voss H."/>
            <person name="Schluter T."/>
            <person name="Margolis J."/>
            <person name="Platt D."/>
            <person name="Swimmer C."/>
            <person name="Gnirke A."/>
            <person name="Chen F."/>
            <person name="Vysotskaia V."/>
            <person name="Mannhaupt G."/>
            <person name="Guldener U."/>
            <person name="Munsterkotter M."/>
            <person name="Haase D."/>
            <person name="Oesterheld M."/>
            <person name="Mewes H.W."/>
            <person name="Mauceli E.W."/>
            <person name="DeCaprio D."/>
            <person name="Wade C.M."/>
            <person name="Butler J."/>
            <person name="Young S."/>
            <person name="Jaffe D.B."/>
            <person name="Calvo S."/>
            <person name="Nusbaum C."/>
            <person name="Galagan J."/>
            <person name="Birren B.W."/>
        </authorList>
    </citation>
    <scope>NUCLEOTIDE SEQUENCE [LARGE SCALE GENOMIC DNA]</scope>
    <source>
        <strain evidence="3">DSM 14603 / FGSC 9021 / UM521</strain>
    </source>
</reference>
<dbReference type="VEuPathDB" id="FungiDB:UMAG_05263"/>
<sequence length="705" mass="78283">MSQVCPDCGSSGTTHFIAQVGHKVCSHCGTVSDDIHLYEPSDVHDVAYSLGAPQQYRASSSLPLAPIRLSRRPLWTNDREQQRRISELRYKPEVDARIRATIGHLGYPGLFDQVDFLFRRARDESWREHLADHDRTPRSSNAGLPSPSLAAHSTPIPPRVKWGISSLLLATACCYVVLRRQGVHIDLGSVSSAAKLPYPKVRLAFKRLRLLVKAAVQNIRLADPDAFVHRVVAFFYFHTLHKSSSTFSASVLTFLRPFQAACPDADTLFRHDPARIFYNTPFEAVEATALDLCAFWWPNRDGSRSIPAHIAAFAIVILAFEAHRKTLAPTLDIFCYTHPALEFDPNLLSSAFSNISNANSDAMFSRNATACYKELCEALRLQAAKIPWLADVAPVSKKRRSRLRSNPHKRAAMSDLARLDVIIHTLDVLDLWRSVSSKPSDAQQPLSTPSISSKVAPVLPSTDSEQDEACSDSSDGAFSDHGIEMNNDEFECFLSEPAASATQTDMDEATEDANDEQVWPRMQQKLEAAGALNRATASDVSKPVVHPIDLLTDDQVDQLLFDANELASLFRTDPVERSIIERAKVAAGDWPAQSDQERNAEFAAIARSLHQKSPSRGELESQRNKSTEHANSTRPAGLNRGKTRKQADSRKKPSAEAESESKTSWHSSSTSRARKRIKNVIVSVSLREQEQESDWSDGALEEECR</sequence>